<evidence type="ECO:0000256" key="1">
    <source>
        <dbReference type="SAM" id="Phobius"/>
    </source>
</evidence>
<feature type="transmembrane region" description="Helical" evidence="1">
    <location>
        <begin position="35"/>
        <end position="55"/>
    </location>
</feature>
<organism evidence="2 3">
    <name type="scientific">Paenibacillus aceris</name>
    <dbReference type="NCBI Taxonomy" id="869555"/>
    <lineage>
        <taxon>Bacteria</taxon>
        <taxon>Bacillati</taxon>
        <taxon>Bacillota</taxon>
        <taxon>Bacilli</taxon>
        <taxon>Bacillales</taxon>
        <taxon>Paenibacillaceae</taxon>
        <taxon>Paenibacillus</taxon>
    </lineage>
</organism>
<evidence type="ECO:0000313" key="2">
    <source>
        <dbReference type="EMBL" id="MBP1964092.1"/>
    </source>
</evidence>
<feature type="transmembrane region" description="Helical" evidence="1">
    <location>
        <begin position="67"/>
        <end position="88"/>
    </location>
</feature>
<comment type="caution">
    <text evidence="2">The sequence shown here is derived from an EMBL/GenBank/DDBJ whole genome shotgun (WGS) entry which is preliminary data.</text>
</comment>
<dbReference type="Pfam" id="PF07441">
    <property type="entry name" value="BofA"/>
    <property type="match status" value="1"/>
</dbReference>
<reference evidence="2 3" key="1">
    <citation type="submission" date="2021-03" db="EMBL/GenBank/DDBJ databases">
        <title>Genomic Encyclopedia of Type Strains, Phase IV (KMG-IV): sequencing the most valuable type-strain genomes for metagenomic binning, comparative biology and taxonomic classification.</title>
        <authorList>
            <person name="Goeker M."/>
        </authorList>
    </citation>
    <scope>NUCLEOTIDE SEQUENCE [LARGE SCALE GENOMIC DNA]</scope>
    <source>
        <strain evidence="2 3">DSM 24950</strain>
    </source>
</reference>
<feature type="transmembrane region" description="Helical" evidence="1">
    <location>
        <begin position="6"/>
        <end position="23"/>
    </location>
</feature>
<accession>A0ABS4HZK6</accession>
<dbReference type="InterPro" id="IPR010001">
    <property type="entry name" value="BofA"/>
</dbReference>
<keyword evidence="1" id="KW-0812">Transmembrane</keyword>
<dbReference type="EMBL" id="JAGGKV010000007">
    <property type="protein sequence ID" value="MBP1964092.1"/>
    <property type="molecule type" value="Genomic_DNA"/>
</dbReference>
<dbReference type="Proteomes" id="UP001519344">
    <property type="component" value="Unassembled WGS sequence"/>
</dbReference>
<gene>
    <name evidence="2" type="ORF">J2Z65_003313</name>
</gene>
<name>A0ABS4HZK6_9BACL</name>
<protein>
    <submittedName>
        <fullName evidence="2">Inhibitor of the pro-sigma K processing machinery</fullName>
    </submittedName>
</protein>
<dbReference type="RefSeq" id="WP_338111592.1">
    <property type="nucleotide sequence ID" value="NZ_JAAOZR010000007.1"/>
</dbReference>
<keyword evidence="1" id="KW-1133">Transmembrane helix</keyword>
<sequence>MYIKYAVWGLLILSSLMLLLIVLRNRSSGRLLSALGLNVVVAAFLLYGLNLLSAYTQVDLPINTATIGTVTVLGVPGLLLLVGLKLILI</sequence>
<keyword evidence="3" id="KW-1185">Reference proteome</keyword>
<proteinExistence type="predicted"/>
<keyword evidence="1" id="KW-0472">Membrane</keyword>
<evidence type="ECO:0000313" key="3">
    <source>
        <dbReference type="Proteomes" id="UP001519344"/>
    </source>
</evidence>